<keyword evidence="3" id="KW-1185">Reference proteome</keyword>
<protein>
    <submittedName>
        <fullName evidence="2">Uncharacterized protein</fullName>
    </submittedName>
</protein>
<dbReference type="AlphaFoldDB" id="A0A388JNF2"/>
<name>A0A388JNF2_CHABU</name>
<dbReference type="EMBL" id="BFEA01000004">
    <property type="protein sequence ID" value="GBG59346.1"/>
    <property type="molecule type" value="Genomic_DNA"/>
</dbReference>
<accession>A0A388JNF2</accession>
<evidence type="ECO:0000313" key="3">
    <source>
        <dbReference type="Proteomes" id="UP000265515"/>
    </source>
</evidence>
<proteinExistence type="predicted"/>
<organism evidence="2 3">
    <name type="scientific">Chara braunii</name>
    <name type="common">Braun's stonewort</name>
    <dbReference type="NCBI Taxonomy" id="69332"/>
    <lineage>
        <taxon>Eukaryota</taxon>
        <taxon>Viridiplantae</taxon>
        <taxon>Streptophyta</taxon>
        <taxon>Charophyceae</taxon>
        <taxon>Charales</taxon>
        <taxon>Characeae</taxon>
        <taxon>Chara</taxon>
    </lineage>
</organism>
<comment type="caution">
    <text evidence="2">The sequence shown here is derived from an EMBL/GenBank/DDBJ whole genome shotgun (WGS) entry which is preliminary data.</text>
</comment>
<gene>
    <name evidence="2" type="ORF">CBR_g38375</name>
</gene>
<reference evidence="2 3" key="1">
    <citation type="journal article" date="2018" name="Cell">
        <title>The Chara Genome: Secondary Complexity and Implications for Plant Terrestrialization.</title>
        <authorList>
            <person name="Nishiyama T."/>
            <person name="Sakayama H."/>
            <person name="Vries J.D."/>
            <person name="Buschmann H."/>
            <person name="Saint-Marcoux D."/>
            <person name="Ullrich K.K."/>
            <person name="Haas F.B."/>
            <person name="Vanderstraeten L."/>
            <person name="Becker D."/>
            <person name="Lang D."/>
            <person name="Vosolsobe S."/>
            <person name="Rombauts S."/>
            <person name="Wilhelmsson P.K.I."/>
            <person name="Janitza P."/>
            <person name="Kern R."/>
            <person name="Heyl A."/>
            <person name="Rumpler F."/>
            <person name="Villalobos L.I.A.C."/>
            <person name="Clay J.M."/>
            <person name="Skokan R."/>
            <person name="Toyoda A."/>
            <person name="Suzuki Y."/>
            <person name="Kagoshima H."/>
            <person name="Schijlen E."/>
            <person name="Tajeshwar N."/>
            <person name="Catarino B."/>
            <person name="Hetherington A.J."/>
            <person name="Saltykova A."/>
            <person name="Bonnot C."/>
            <person name="Breuninger H."/>
            <person name="Symeonidi A."/>
            <person name="Radhakrishnan G.V."/>
            <person name="Van Nieuwerburgh F."/>
            <person name="Deforce D."/>
            <person name="Chang C."/>
            <person name="Karol K.G."/>
            <person name="Hedrich R."/>
            <person name="Ulvskov P."/>
            <person name="Glockner G."/>
            <person name="Delwiche C.F."/>
            <person name="Petrasek J."/>
            <person name="Van de Peer Y."/>
            <person name="Friml J."/>
            <person name="Beilby M."/>
            <person name="Dolan L."/>
            <person name="Kohara Y."/>
            <person name="Sugano S."/>
            <person name="Fujiyama A."/>
            <person name="Delaux P.-M."/>
            <person name="Quint M."/>
            <person name="TheiBen G."/>
            <person name="Hagemann M."/>
            <person name="Harholt J."/>
            <person name="Dunand C."/>
            <person name="Zachgo S."/>
            <person name="Langdale J."/>
            <person name="Maumus F."/>
            <person name="Straeten D.V.D."/>
            <person name="Gould S.B."/>
            <person name="Rensing S.A."/>
        </authorList>
    </citation>
    <scope>NUCLEOTIDE SEQUENCE [LARGE SCALE GENOMIC DNA]</scope>
    <source>
        <strain evidence="2 3">S276</strain>
    </source>
</reference>
<feature type="compositionally biased region" description="Basic and acidic residues" evidence="1">
    <location>
        <begin position="29"/>
        <end position="38"/>
    </location>
</feature>
<dbReference type="Proteomes" id="UP000265515">
    <property type="component" value="Unassembled WGS sequence"/>
</dbReference>
<evidence type="ECO:0000256" key="1">
    <source>
        <dbReference type="SAM" id="MobiDB-lite"/>
    </source>
</evidence>
<feature type="region of interest" description="Disordered" evidence="1">
    <location>
        <begin position="29"/>
        <end position="60"/>
    </location>
</feature>
<feature type="region of interest" description="Disordered" evidence="1">
    <location>
        <begin position="77"/>
        <end position="99"/>
    </location>
</feature>
<sequence length="99" mass="11105">MQRMVGTTTTSEARTEEKRAAVILGFRRESQAKPEHTRTTFFTTSSSSSSSSQSSCVNGKAPCYNKLSTRRRQPDLEYTHTINPSGESGRNYRQVHPGY</sequence>
<dbReference type="Gramene" id="GBG59346">
    <property type="protein sequence ID" value="GBG59346"/>
    <property type="gene ID" value="CBR_g38375"/>
</dbReference>
<feature type="compositionally biased region" description="Low complexity" evidence="1">
    <location>
        <begin position="39"/>
        <end position="55"/>
    </location>
</feature>
<evidence type="ECO:0000313" key="2">
    <source>
        <dbReference type="EMBL" id="GBG59346.1"/>
    </source>
</evidence>